<accession>A0ABC9UCS9</accession>
<reference evidence="2" key="1">
    <citation type="submission" date="2013-09" db="EMBL/GenBank/DDBJ databases">
        <title>The Genome Sequence of Enterobacter cloacae BWH 31.</title>
        <authorList>
            <consortium name="The Broad Institute Genomics Platform"/>
            <consortium name="The Broad Institute Genome Sequencing Center for Infectious Disease"/>
            <person name="Murphy C."/>
            <person name="Cosimi L."/>
            <person name="Cerqueira G."/>
            <person name="Feldgarden M."/>
            <person name="Hung D."/>
            <person name="Onderdonk A.B."/>
            <person name="Ferraro M.J."/>
            <person name="Hooper D."/>
            <person name="Dekker J."/>
            <person name="O'Brien T."/>
            <person name="Huang S."/>
            <person name="Quan V."/>
            <person name="Ernst C."/>
            <person name="Delaney M."/>
            <person name="DuBois A."/>
            <person name="Young S.K."/>
            <person name="Zeng Q."/>
            <person name="Gargeya S."/>
            <person name="Fitzgerald M."/>
            <person name="Abouelleil A."/>
            <person name="Alvarado L."/>
            <person name="Berlin A.M."/>
            <person name="Chapman S.B."/>
            <person name="Gainer-Dewar J."/>
            <person name="Goldberg J."/>
            <person name="Gnerre S."/>
            <person name="Griggs A."/>
            <person name="Gujja S."/>
            <person name="Hansen M."/>
            <person name="Howarth C."/>
            <person name="Imamovic A."/>
            <person name="Ireland A."/>
            <person name="Larimer J."/>
            <person name="McCowan C."/>
            <person name="Murphy C."/>
            <person name="Pearson M."/>
            <person name="Poon T.W."/>
            <person name="Priest M."/>
            <person name="Roberts A."/>
            <person name="Saif S."/>
            <person name="Shea T."/>
            <person name="Sykes S."/>
            <person name="Wortman J."/>
            <person name="Nusbaum C."/>
            <person name="Birren B."/>
        </authorList>
    </citation>
    <scope>NUCLEOTIDE SEQUENCE [LARGE SCALE GENOMIC DNA]</scope>
    <source>
        <strain evidence="2">BWH 31</strain>
    </source>
</reference>
<evidence type="ECO:0000313" key="1">
    <source>
        <dbReference type="EMBL" id="ESM33741.1"/>
    </source>
</evidence>
<dbReference type="EMBL" id="AYIP01000008">
    <property type="protein sequence ID" value="ESM33741.1"/>
    <property type="molecule type" value="Genomic_DNA"/>
</dbReference>
<dbReference type="AlphaFoldDB" id="A0ABC9UCS9"/>
<dbReference type="Proteomes" id="UP000017391">
    <property type="component" value="Unassembled WGS sequence"/>
</dbReference>
<organism evidence="1 2">
    <name type="scientific">Enterobacter asburiae</name>
    <dbReference type="NCBI Taxonomy" id="61645"/>
    <lineage>
        <taxon>Bacteria</taxon>
        <taxon>Pseudomonadati</taxon>
        <taxon>Pseudomonadota</taxon>
        <taxon>Gammaproteobacteria</taxon>
        <taxon>Enterobacterales</taxon>
        <taxon>Enterobacteriaceae</taxon>
        <taxon>Enterobacter</taxon>
        <taxon>Enterobacter cloacae complex</taxon>
    </lineage>
</organism>
<comment type="caution">
    <text evidence="1">The sequence shown here is derived from an EMBL/GenBank/DDBJ whole genome shotgun (WGS) entry which is preliminary data.</text>
</comment>
<protein>
    <submittedName>
        <fullName evidence="1">Uncharacterized protein</fullName>
    </submittedName>
</protein>
<evidence type="ECO:0000313" key="2">
    <source>
        <dbReference type="Proteomes" id="UP000017391"/>
    </source>
</evidence>
<sequence length="68" mass="7419">MENIVMASMDGDGTTLQGVWLTRMSKGSPLLICDNLRLLHSFICNSISSSLSQLTSRAFSFCCSLLIC</sequence>
<name>A0ABC9UCS9_ENTAS</name>
<proteinExistence type="predicted"/>
<gene>
    <name evidence="1" type="ORF">L402_01828</name>
</gene>